<dbReference type="OrthoDB" id="5387214at2759"/>
<keyword evidence="3" id="KW-1185">Reference proteome</keyword>
<dbReference type="AlphaFoldDB" id="A0A074WDX6"/>
<dbReference type="EMBL" id="KL584714">
    <property type="protein sequence ID" value="KEQ71315.1"/>
    <property type="molecule type" value="Genomic_DNA"/>
</dbReference>
<organism evidence="2 3">
    <name type="scientific">Aureobasidium namibiae CBS 147.97</name>
    <dbReference type="NCBI Taxonomy" id="1043004"/>
    <lineage>
        <taxon>Eukaryota</taxon>
        <taxon>Fungi</taxon>
        <taxon>Dikarya</taxon>
        <taxon>Ascomycota</taxon>
        <taxon>Pezizomycotina</taxon>
        <taxon>Dothideomycetes</taxon>
        <taxon>Dothideomycetidae</taxon>
        <taxon>Dothideales</taxon>
        <taxon>Saccotheciaceae</taxon>
        <taxon>Aureobasidium</taxon>
    </lineage>
</organism>
<gene>
    <name evidence="2" type="ORF">M436DRAFT_51433</name>
</gene>
<reference evidence="2 3" key="1">
    <citation type="journal article" date="2014" name="BMC Genomics">
        <title>Genome sequencing of four Aureobasidium pullulans varieties: biotechnological potential, stress tolerance, and description of new species.</title>
        <authorList>
            <person name="Gostin Ar C."/>
            <person name="Ohm R.A."/>
            <person name="Kogej T."/>
            <person name="Sonjak S."/>
            <person name="Turk M."/>
            <person name="Zajc J."/>
            <person name="Zalar P."/>
            <person name="Grube M."/>
            <person name="Sun H."/>
            <person name="Han J."/>
            <person name="Sharma A."/>
            <person name="Chiniquy J."/>
            <person name="Ngan C.Y."/>
            <person name="Lipzen A."/>
            <person name="Barry K."/>
            <person name="Grigoriev I.V."/>
            <person name="Gunde-Cimerman N."/>
        </authorList>
    </citation>
    <scope>NUCLEOTIDE SEQUENCE [LARGE SCALE GENOMIC DNA]</scope>
    <source>
        <strain evidence="2 3">CBS 147.97</strain>
    </source>
</reference>
<dbReference type="GeneID" id="25411429"/>
<accession>A0A074WDX6</accession>
<sequence>MGSSNYNHLEDEVTFGATVDTPTKSQQNHLAPNVFDTPKSLSPVVTVDSPSTPEAERLTPFYASPSADISRQTLPPTALDNDLEAARKEGYFITSNPVASDLNLPSGMAPVSAVPTGSRLSFDGRTKECTMWPTKQTLRNQDKAERAKRRAARACGCSSIHAWWCSISKKQRLWFKILLAAFLVAIACGLGIGISKAVGAGVFAGKGQTKPIANA</sequence>
<proteinExistence type="predicted"/>
<evidence type="ECO:0000256" key="1">
    <source>
        <dbReference type="SAM" id="Phobius"/>
    </source>
</evidence>
<feature type="transmembrane region" description="Helical" evidence="1">
    <location>
        <begin position="173"/>
        <end position="194"/>
    </location>
</feature>
<dbReference type="Proteomes" id="UP000027730">
    <property type="component" value="Unassembled WGS sequence"/>
</dbReference>
<keyword evidence="1" id="KW-0812">Transmembrane</keyword>
<evidence type="ECO:0000313" key="3">
    <source>
        <dbReference type="Proteomes" id="UP000027730"/>
    </source>
</evidence>
<protein>
    <submittedName>
        <fullName evidence="2">Uncharacterized protein</fullName>
    </submittedName>
</protein>
<name>A0A074WDX6_9PEZI</name>
<keyword evidence="1" id="KW-1133">Transmembrane helix</keyword>
<keyword evidence="1" id="KW-0472">Membrane</keyword>
<dbReference type="RefSeq" id="XP_013425515.1">
    <property type="nucleotide sequence ID" value="XM_013570061.1"/>
</dbReference>
<dbReference type="HOGENOM" id="CLU_111638_0_0_1"/>
<evidence type="ECO:0000313" key="2">
    <source>
        <dbReference type="EMBL" id="KEQ71315.1"/>
    </source>
</evidence>